<evidence type="ECO:0000313" key="5">
    <source>
        <dbReference type="EMBL" id="CUP00164.1"/>
    </source>
</evidence>
<feature type="domain" description="Protein FecR C-terminal" evidence="4">
    <location>
        <begin position="263"/>
        <end position="332"/>
    </location>
</feature>
<feature type="domain" description="FecR protein" evidence="3">
    <location>
        <begin position="126"/>
        <end position="219"/>
    </location>
</feature>
<evidence type="ECO:0000256" key="2">
    <source>
        <dbReference type="SAM" id="Phobius"/>
    </source>
</evidence>
<reference evidence="6" key="2">
    <citation type="submission" date="2022-08" db="EMBL/GenBank/DDBJ databases">
        <title>Genome Sequencing of Bacteroides fragilis Group Isolates with Nanopore Technology.</title>
        <authorList>
            <person name="Tisza M.J."/>
            <person name="Smith D."/>
            <person name="Dekker J.P."/>
        </authorList>
    </citation>
    <scope>NUCLEOTIDE SEQUENCE</scope>
    <source>
        <strain evidence="6">BFG-527</strain>
    </source>
</reference>
<accession>A0A3E5GIY0</accession>
<keyword evidence="2" id="KW-1133">Transmembrane helix</keyword>
<dbReference type="GeneID" id="69587871"/>
<dbReference type="PIRSF" id="PIRSF018266">
    <property type="entry name" value="FecR"/>
    <property type="match status" value="1"/>
</dbReference>
<keyword evidence="2" id="KW-0472">Membrane</keyword>
<accession>A0A174JK74</accession>
<dbReference type="EMBL" id="CZAE01000006">
    <property type="protein sequence ID" value="CUP00164.1"/>
    <property type="molecule type" value="Genomic_DNA"/>
</dbReference>
<evidence type="ECO:0000313" key="8">
    <source>
        <dbReference type="Proteomes" id="UP001060104"/>
    </source>
</evidence>
<reference evidence="5 7" key="1">
    <citation type="submission" date="2015-09" db="EMBL/GenBank/DDBJ databases">
        <authorList>
            <consortium name="Pathogen Informatics"/>
        </authorList>
    </citation>
    <scope>NUCLEOTIDE SEQUENCE [LARGE SCALE GENOMIC DNA]</scope>
    <source>
        <strain evidence="5 7">2789STDY5834846</strain>
    </source>
</reference>
<gene>
    <name evidence="5" type="ORF">ERS852461_01625</name>
    <name evidence="6" type="ORF">NXY30_04290</name>
</gene>
<dbReference type="Gene3D" id="2.60.120.1440">
    <property type="match status" value="1"/>
</dbReference>
<dbReference type="InterPro" id="IPR012373">
    <property type="entry name" value="Ferrdict_sens_TM"/>
</dbReference>
<dbReference type="RefSeq" id="WP_055269254.1">
    <property type="nucleotide sequence ID" value="NZ_CABMFH010000004.1"/>
</dbReference>
<dbReference type="Pfam" id="PF04773">
    <property type="entry name" value="FecR"/>
    <property type="match status" value="1"/>
</dbReference>
<dbReference type="PANTHER" id="PTHR30273">
    <property type="entry name" value="PERIPLASMIC SIGNAL SENSOR AND SIGMA FACTOR ACTIVATOR FECR-RELATED"/>
    <property type="match status" value="1"/>
</dbReference>
<dbReference type="InterPro" id="IPR006860">
    <property type="entry name" value="FecR"/>
</dbReference>
<dbReference type="InterPro" id="IPR032508">
    <property type="entry name" value="FecR_C"/>
</dbReference>
<name>A0A3E5GIY0_9BACE</name>
<protein>
    <submittedName>
        <fullName evidence="5">Anti-sigma factor</fullName>
    </submittedName>
    <submittedName>
        <fullName evidence="6">FecR family protein</fullName>
    </submittedName>
</protein>
<dbReference type="Proteomes" id="UP001060104">
    <property type="component" value="Chromosome"/>
</dbReference>
<evidence type="ECO:0000259" key="4">
    <source>
        <dbReference type="Pfam" id="PF16344"/>
    </source>
</evidence>
<evidence type="ECO:0000259" key="3">
    <source>
        <dbReference type="Pfam" id="PF04773"/>
    </source>
</evidence>
<organism evidence="5 7">
    <name type="scientific">Bacteroides faecis</name>
    <dbReference type="NCBI Taxonomy" id="674529"/>
    <lineage>
        <taxon>Bacteria</taxon>
        <taxon>Pseudomonadati</taxon>
        <taxon>Bacteroidota</taxon>
        <taxon>Bacteroidia</taxon>
        <taxon>Bacteroidales</taxon>
        <taxon>Bacteroidaceae</taxon>
        <taxon>Bacteroides</taxon>
    </lineage>
</organism>
<dbReference type="EMBL" id="CP103141">
    <property type="protein sequence ID" value="UVQ75630.1"/>
    <property type="molecule type" value="Genomic_DNA"/>
</dbReference>
<dbReference type="AlphaFoldDB" id="A0A3E5GIY0"/>
<dbReference type="Proteomes" id="UP000095606">
    <property type="component" value="Unassembled WGS sequence"/>
</dbReference>
<keyword evidence="2" id="KW-0812">Transmembrane</keyword>
<keyword evidence="8" id="KW-1185">Reference proteome</keyword>
<feature type="compositionally biased region" description="Basic and acidic residues" evidence="1">
    <location>
        <begin position="1"/>
        <end position="13"/>
    </location>
</feature>
<evidence type="ECO:0000256" key="1">
    <source>
        <dbReference type="SAM" id="MobiDB-lite"/>
    </source>
</evidence>
<dbReference type="Pfam" id="PF16344">
    <property type="entry name" value="FecR_C"/>
    <property type="match status" value="1"/>
</dbReference>
<feature type="transmembrane region" description="Helical" evidence="2">
    <location>
        <begin position="72"/>
        <end position="94"/>
    </location>
</feature>
<dbReference type="Gene3D" id="3.55.50.30">
    <property type="match status" value="1"/>
</dbReference>
<dbReference type="PANTHER" id="PTHR30273:SF2">
    <property type="entry name" value="PROTEIN FECR"/>
    <property type="match status" value="1"/>
</dbReference>
<proteinExistence type="predicted"/>
<evidence type="ECO:0000313" key="7">
    <source>
        <dbReference type="Proteomes" id="UP000095606"/>
    </source>
</evidence>
<dbReference type="GO" id="GO:0016989">
    <property type="term" value="F:sigma factor antagonist activity"/>
    <property type="evidence" value="ECO:0007669"/>
    <property type="project" value="TreeGrafter"/>
</dbReference>
<evidence type="ECO:0000313" key="6">
    <source>
        <dbReference type="EMBL" id="UVQ75630.1"/>
    </source>
</evidence>
<feature type="region of interest" description="Disordered" evidence="1">
    <location>
        <begin position="1"/>
        <end position="20"/>
    </location>
</feature>
<sequence length="333" mass="37750">MKEKEKCTMKAEDSSYGPVADNRCPFSEDAEIHRLQNAFGEALGDMPLPEETRKEWSIFVQRQEQKKRKLHLRIWLSGGVAAMLALSILLWSPWQKTDNRQFIEIFSALHAPEQITTTEENGIIIISTPPATTTKVTLEDGSKVLLNANSRLEYPKEFASKKKRIVSLTGEARFEVTKDNHHPFIVSAGKMQTQVLGTVFDVNAYPGNPPVVTLYQGHVSVGKVKSLPEKRILPGQCATLTANGDIQLSKATQTENEGWLKDEFYYDNTEMLTVLQNIGTWYNISIICHSADLLHKRVHFRFSRNVPIKTLLNVLNDLNIAHFQYDNKQIIVE</sequence>